<dbReference type="KEGG" id="mico:GDR74_13645"/>
<dbReference type="InterPro" id="IPR051466">
    <property type="entry name" value="D-amino_acid_metab_enzyme"/>
</dbReference>
<dbReference type="PANTHER" id="PTHR28004:SF2">
    <property type="entry name" value="D-SERINE DEHYDRATASE"/>
    <property type="match status" value="1"/>
</dbReference>
<evidence type="ECO:0000259" key="3">
    <source>
        <dbReference type="SMART" id="SM01119"/>
    </source>
</evidence>
<protein>
    <submittedName>
        <fullName evidence="4">Alanine racemase</fullName>
    </submittedName>
</protein>
<evidence type="ECO:0000313" key="4">
    <source>
        <dbReference type="EMBL" id="QFU17179.1"/>
    </source>
</evidence>
<keyword evidence="2" id="KW-0456">Lyase</keyword>
<dbReference type="SMART" id="SM01119">
    <property type="entry name" value="D-ser_dehydrat"/>
    <property type="match status" value="1"/>
</dbReference>
<evidence type="ECO:0000313" key="5">
    <source>
        <dbReference type="Proteomes" id="UP000325614"/>
    </source>
</evidence>
<dbReference type="InterPro" id="IPR001608">
    <property type="entry name" value="Ala_racemase_N"/>
</dbReference>
<dbReference type="Pfam" id="PF01168">
    <property type="entry name" value="Ala_racemase_N"/>
    <property type="match status" value="1"/>
</dbReference>
<comment type="similarity">
    <text evidence="1">Belongs to the DSD1 family.</text>
</comment>
<keyword evidence="5" id="KW-1185">Reference proteome</keyword>
<organism evidence="4 5">
    <name type="scientific">Microvirga thermotolerans</name>
    <dbReference type="NCBI Taxonomy" id="2651334"/>
    <lineage>
        <taxon>Bacteria</taxon>
        <taxon>Pseudomonadati</taxon>
        <taxon>Pseudomonadota</taxon>
        <taxon>Alphaproteobacteria</taxon>
        <taxon>Hyphomicrobiales</taxon>
        <taxon>Methylobacteriaceae</taxon>
        <taxon>Microvirga</taxon>
    </lineage>
</organism>
<dbReference type="Pfam" id="PF14031">
    <property type="entry name" value="D-ser_dehydrat"/>
    <property type="match status" value="1"/>
</dbReference>
<proteinExistence type="inferred from homology"/>
<sequence length="377" mass="40114">MRPMNWADLPDLKTPFVLVQRERMFRNLQRAADIAAGAGVRLRPHVKTHKSVELAALQQEFGAEGLTASKPSEAEVFVHAGFKDVLVAYPVVDAERIIPLLQAAERNRASVTFIADSREGIAALDRAAKVVGRAVPVRIKIDVGLHRCGVAADSPALGDLANALRQAPALAFDGLLSHAGHAYACRGRDAIAEVAAEERRLMLLAKKRMEGFGFPDAKISVGSTPTVFASGSFEDIDEIRPGNYVFLDLTAVRLGIATLDDVALAVVATVVSANEDYYIVDAGSKALTSDLGAHSSGGSGYGLAFAFDGREQGLPVVRLSEEHGFVERRGGGLATGTRLLIYPNHACPVVNLFSRVAVSDPGGEPSLWSVDARGRVV</sequence>
<dbReference type="GO" id="GO:0036088">
    <property type="term" value="P:D-serine catabolic process"/>
    <property type="evidence" value="ECO:0007669"/>
    <property type="project" value="TreeGrafter"/>
</dbReference>
<evidence type="ECO:0000256" key="2">
    <source>
        <dbReference type="ARBA" id="ARBA00023239"/>
    </source>
</evidence>
<dbReference type="GO" id="GO:0008721">
    <property type="term" value="F:D-serine ammonia-lyase activity"/>
    <property type="evidence" value="ECO:0007669"/>
    <property type="project" value="TreeGrafter"/>
</dbReference>
<dbReference type="PANTHER" id="PTHR28004">
    <property type="entry name" value="ZGC:162816-RELATED"/>
    <property type="match status" value="1"/>
</dbReference>
<dbReference type="AlphaFoldDB" id="A0A5P9JY65"/>
<dbReference type="EMBL" id="CP045423">
    <property type="protein sequence ID" value="QFU17179.1"/>
    <property type="molecule type" value="Genomic_DNA"/>
</dbReference>
<dbReference type="InterPro" id="IPR042208">
    <property type="entry name" value="D-ser_dehydrat-like_sf"/>
</dbReference>
<dbReference type="Gene3D" id="3.20.20.10">
    <property type="entry name" value="Alanine racemase"/>
    <property type="match status" value="1"/>
</dbReference>
<dbReference type="Proteomes" id="UP000325614">
    <property type="component" value="Chromosome"/>
</dbReference>
<accession>A0A5P9JY65</accession>
<dbReference type="InterPro" id="IPR026956">
    <property type="entry name" value="D-ser_dehydrat-like_dom"/>
</dbReference>
<dbReference type="Gene3D" id="2.40.37.20">
    <property type="entry name" value="D-serine dehydratase-like domain"/>
    <property type="match status" value="1"/>
</dbReference>
<dbReference type="SUPFAM" id="SSF51419">
    <property type="entry name" value="PLP-binding barrel"/>
    <property type="match status" value="1"/>
</dbReference>
<name>A0A5P9JY65_9HYPH</name>
<feature type="domain" description="D-serine dehydratase-like" evidence="3">
    <location>
        <begin position="263"/>
        <end position="360"/>
    </location>
</feature>
<evidence type="ECO:0000256" key="1">
    <source>
        <dbReference type="ARBA" id="ARBA00005323"/>
    </source>
</evidence>
<gene>
    <name evidence="4" type="ORF">GDR74_13645</name>
</gene>
<reference evidence="4 5" key="1">
    <citation type="submission" date="2019-10" db="EMBL/GenBank/DDBJ databases">
        <title>Isolation, Identification of Microvirga thermotolerans HR1, a novel thermophilic bacterium and Comparative Genomics of the genus Microvirga.</title>
        <authorList>
            <person name="Li J."/>
            <person name="Zhang W."/>
            <person name="Lin M."/>
            <person name="Wang J."/>
        </authorList>
    </citation>
    <scope>NUCLEOTIDE SEQUENCE [LARGE SCALE GENOMIC DNA]</scope>
    <source>
        <strain evidence="4 5">HR1</strain>
    </source>
</reference>
<dbReference type="InterPro" id="IPR029066">
    <property type="entry name" value="PLP-binding_barrel"/>
</dbReference>